<name>A0ABW6UWK4_9ACTN</name>
<organism evidence="2 3">
    <name type="scientific">Streptomyces bluensis</name>
    <dbReference type="NCBI Taxonomy" id="33897"/>
    <lineage>
        <taxon>Bacteria</taxon>
        <taxon>Bacillati</taxon>
        <taxon>Actinomycetota</taxon>
        <taxon>Actinomycetes</taxon>
        <taxon>Kitasatosporales</taxon>
        <taxon>Streptomycetaceae</taxon>
        <taxon>Streptomyces</taxon>
    </lineage>
</organism>
<evidence type="ECO:0000313" key="2">
    <source>
        <dbReference type="EMBL" id="MFF4527537.1"/>
    </source>
</evidence>
<feature type="domain" description="AMP-dependent synthetase/ligase" evidence="1">
    <location>
        <begin position="12"/>
        <end position="381"/>
    </location>
</feature>
<dbReference type="Proteomes" id="UP001602058">
    <property type="component" value="Unassembled WGS sequence"/>
</dbReference>
<dbReference type="InterPro" id="IPR045851">
    <property type="entry name" value="AMP-bd_C_sf"/>
</dbReference>
<dbReference type="Gene3D" id="3.40.50.12780">
    <property type="entry name" value="N-terminal domain of ligase-like"/>
    <property type="match status" value="1"/>
</dbReference>
<proteinExistence type="predicted"/>
<dbReference type="InterPro" id="IPR050237">
    <property type="entry name" value="ATP-dep_AMP-bd_enzyme"/>
</dbReference>
<dbReference type="InterPro" id="IPR042099">
    <property type="entry name" value="ANL_N_sf"/>
</dbReference>
<reference evidence="2 3" key="1">
    <citation type="submission" date="2024-10" db="EMBL/GenBank/DDBJ databases">
        <title>The Natural Products Discovery Center: Release of the First 8490 Sequenced Strains for Exploring Actinobacteria Biosynthetic Diversity.</title>
        <authorList>
            <person name="Kalkreuter E."/>
            <person name="Kautsar S.A."/>
            <person name="Yang D."/>
            <person name="Bader C.D."/>
            <person name="Teijaro C.N."/>
            <person name="Fluegel L."/>
            <person name="Davis C.M."/>
            <person name="Simpson J.R."/>
            <person name="Lauterbach L."/>
            <person name="Steele A.D."/>
            <person name="Gui C."/>
            <person name="Meng S."/>
            <person name="Li G."/>
            <person name="Viehrig K."/>
            <person name="Ye F."/>
            <person name="Su P."/>
            <person name="Kiefer A.F."/>
            <person name="Nichols A."/>
            <person name="Cepeda A.J."/>
            <person name="Yan W."/>
            <person name="Fan B."/>
            <person name="Jiang Y."/>
            <person name="Adhikari A."/>
            <person name="Zheng C.-J."/>
            <person name="Schuster L."/>
            <person name="Cowan T.M."/>
            <person name="Smanski M.J."/>
            <person name="Chevrette M.G."/>
            <person name="De Carvalho L.P.S."/>
            <person name="Shen B."/>
        </authorList>
    </citation>
    <scope>NUCLEOTIDE SEQUENCE [LARGE SCALE GENOMIC DNA]</scope>
    <source>
        <strain evidence="2 3">NPDC001390</strain>
    </source>
</reference>
<dbReference type="RefSeq" id="WP_351081442.1">
    <property type="nucleotide sequence ID" value="NZ_JBEOZG010000013.1"/>
</dbReference>
<dbReference type="SUPFAM" id="SSF56801">
    <property type="entry name" value="Acetyl-CoA synthetase-like"/>
    <property type="match status" value="1"/>
</dbReference>
<gene>
    <name evidence="2" type="ORF">ACFY1D_39930</name>
</gene>
<dbReference type="EMBL" id="JBIAWJ010000039">
    <property type="protein sequence ID" value="MFF4527537.1"/>
    <property type="molecule type" value="Genomic_DNA"/>
</dbReference>
<dbReference type="Gene3D" id="3.30.300.30">
    <property type="match status" value="1"/>
</dbReference>
<comment type="caution">
    <text evidence="2">The sequence shown here is derived from an EMBL/GenBank/DDBJ whole genome shotgun (WGS) entry which is preliminary data.</text>
</comment>
<evidence type="ECO:0000259" key="1">
    <source>
        <dbReference type="Pfam" id="PF00501"/>
    </source>
</evidence>
<dbReference type="InterPro" id="IPR020845">
    <property type="entry name" value="AMP-binding_CS"/>
</dbReference>
<dbReference type="PANTHER" id="PTHR43767">
    <property type="entry name" value="LONG-CHAIN-FATTY-ACID--COA LIGASE"/>
    <property type="match status" value="1"/>
</dbReference>
<dbReference type="PANTHER" id="PTHR43767:SF1">
    <property type="entry name" value="NONRIBOSOMAL PEPTIDE SYNTHASE PES1 (EUROFUNG)-RELATED"/>
    <property type="match status" value="1"/>
</dbReference>
<dbReference type="InterPro" id="IPR000873">
    <property type="entry name" value="AMP-dep_synth/lig_dom"/>
</dbReference>
<dbReference type="PROSITE" id="PS00455">
    <property type="entry name" value="AMP_BINDING"/>
    <property type="match status" value="1"/>
</dbReference>
<keyword evidence="3" id="KW-1185">Reference proteome</keyword>
<sequence length="532" mass="56700">MNNPGLSARLARLVEQQPRATALVRGRRDGSGHVISFAQLHEGCRRTAEAFHDAGLRRGHKAVTMTRDPYELLTVVYGLFAVGAVPVLLDPGLPRPQLRACLDEVAPQAFVGEPLAHLARRALGWARGHVRLPLVTGRAVPGLGRRLPVTVPDTDGPAWELEEPPPEDLAMIAFTSGSTGVPKGAEYRYSTLTGQLDALGPVLAPRPGDVLLAGFLPFVLLGPALGPTTLAPAVSHRCPARTPPERLLRPLLEHQASVVAASPAVLRLLADHCARRRLTLTSVDRVVSFGAPLRAGLADALHAVLRPDAEVLSVYGATECLPVSAVSTPELRRAAGADGRPGRAGTCLGRPLPVVRVRILDEDHSGVGEIAVAGPNVSAAYHARPEATAAAKVLAPGGLLHRTGDLGRLDEDGRLWFHGRRSQQVTGAGFALPTEGVETTADTTQGVRRTALVGVGDPGHQRAVLCVELERGSGDPQDALRELHLTLRRHPDGHHVSAVLVHPGFPTDIRHNSKIDRERLAAWASRQLKRVR</sequence>
<evidence type="ECO:0000313" key="3">
    <source>
        <dbReference type="Proteomes" id="UP001602058"/>
    </source>
</evidence>
<protein>
    <submittedName>
        <fullName evidence="2">AMP-binding protein</fullName>
    </submittedName>
</protein>
<accession>A0ABW6UWK4</accession>
<dbReference type="Pfam" id="PF00501">
    <property type="entry name" value="AMP-binding"/>
    <property type="match status" value="1"/>
</dbReference>